<name>A0A0L0NSH1_CANAR</name>
<keyword evidence="8" id="KW-0539">Nucleus</keyword>
<dbReference type="Gene3D" id="3.40.50.150">
    <property type="entry name" value="Vaccinia Virus protein VP39"/>
    <property type="match status" value="1"/>
</dbReference>
<evidence type="ECO:0000256" key="3">
    <source>
        <dbReference type="ARBA" id="ARBA00012533"/>
    </source>
</evidence>
<sequence>MSFSFGFSQADLSDEDITPSVTSAAPSTFQSTNVASLNPPKVHSLESILNTLKDVRITFDNYKTTNGNIVYRREIFDVKHQCMVEDENEDDNKEIRQILLGSEEELDLRKNVYEGGFKLWECSYDLVDEVAKNEDTFAKNSILELGCGSALPSCFIFQKWLEKNSSGKTLVLGDYNYEVLRLVTIPNLVVHWASTLSVKELASLQNPEIPMKNDEIQLTKDLADAFINTVKRLNIQLHFVSGSWGPEFVDIVLPMCPDLILSSETIYSLDTLPIFIQTLTDLMLKNQCAALIAAKSYYFGVGGSVKEFTLRLASCGFPLQIDTADVSNSLLKRSIITIVS</sequence>
<evidence type="ECO:0000256" key="8">
    <source>
        <dbReference type="ARBA" id="ARBA00023242"/>
    </source>
</evidence>
<dbReference type="InterPro" id="IPR029063">
    <property type="entry name" value="SAM-dependent_MTases_sf"/>
</dbReference>
<dbReference type="Proteomes" id="UP000037122">
    <property type="component" value="Unassembled WGS sequence"/>
</dbReference>
<dbReference type="VEuPathDB" id="FungiDB:B9J08_001375"/>
<dbReference type="InterPro" id="IPR019410">
    <property type="entry name" value="Methyltransf_16"/>
</dbReference>
<dbReference type="PANTHER" id="PTHR14614:SF39">
    <property type="entry name" value="HISTIDINE PROTEIN METHYLTRANSFERASE 1 HOMOLOG"/>
    <property type="match status" value="1"/>
</dbReference>
<reference evidence="11" key="1">
    <citation type="journal article" date="2015" name="BMC Genomics">
        <title>Draft genome of a commonly misdiagnosed multidrug resistant pathogen Candida auris.</title>
        <authorList>
            <person name="Chatterjee S."/>
            <person name="Alampalli S.V."/>
            <person name="Nageshan R.K."/>
            <person name="Chettiar S.T."/>
            <person name="Joshi S."/>
            <person name="Tatu U.S."/>
        </authorList>
    </citation>
    <scope>NUCLEOTIDE SEQUENCE [LARGE SCALE GENOMIC DNA]</scope>
    <source>
        <strain evidence="11">6684</strain>
    </source>
</reference>
<dbReference type="PANTHER" id="PTHR14614">
    <property type="entry name" value="HEPATOCELLULAR CARCINOMA-ASSOCIATED ANTIGEN"/>
    <property type="match status" value="1"/>
</dbReference>
<evidence type="ECO:0000256" key="6">
    <source>
        <dbReference type="ARBA" id="ARBA00022679"/>
    </source>
</evidence>
<evidence type="ECO:0000256" key="5">
    <source>
        <dbReference type="ARBA" id="ARBA00022603"/>
    </source>
</evidence>
<dbReference type="VEuPathDB" id="FungiDB:CJJ09_003630"/>
<evidence type="ECO:0000313" key="10">
    <source>
        <dbReference type="EMBL" id="KND97112.1"/>
    </source>
</evidence>
<evidence type="ECO:0000256" key="1">
    <source>
        <dbReference type="ARBA" id="ARBA00004123"/>
    </source>
</evidence>
<protein>
    <recommendedName>
        <fullName evidence="3">protein-histidine N-methyltransferase</fullName>
        <ecNumber evidence="3">2.1.1.85</ecNumber>
    </recommendedName>
</protein>
<evidence type="ECO:0000256" key="7">
    <source>
        <dbReference type="ARBA" id="ARBA00022691"/>
    </source>
</evidence>
<evidence type="ECO:0000256" key="2">
    <source>
        <dbReference type="ARBA" id="ARBA00004496"/>
    </source>
</evidence>
<dbReference type="GO" id="GO:0032259">
    <property type="term" value="P:methylation"/>
    <property type="evidence" value="ECO:0007669"/>
    <property type="project" value="UniProtKB-KW"/>
</dbReference>
<comment type="similarity">
    <text evidence="9">Belongs to the methyltransferase superfamily. METTL18 family.</text>
</comment>
<keyword evidence="6" id="KW-0808">Transferase</keyword>
<dbReference type="GO" id="GO:0005634">
    <property type="term" value="C:nucleus"/>
    <property type="evidence" value="ECO:0007669"/>
    <property type="project" value="UniProtKB-SubCell"/>
</dbReference>
<organism evidence="10 11">
    <name type="scientific">Candidozyma auris</name>
    <name type="common">Yeast</name>
    <name type="synonym">Candida auris</name>
    <dbReference type="NCBI Taxonomy" id="498019"/>
    <lineage>
        <taxon>Eukaryota</taxon>
        <taxon>Fungi</taxon>
        <taxon>Dikarya</taxon>
        <taxon>Ascomycota</taxon>
        <taxon>Saccharomycotina</taxon>
        <taxon>Pichiomycetes</taxon>
        <taxon>Metschnikowiaceae</taxon>
        <taxon>Candidozyma</taxon>
    </lineage>
</organism>
<dbReference type="VEuPathDB" id="FungiDB:CJI96_0001265"/>
<accession>A0A0L0NSH1</accession>
<keyword evidence="4" id="KW-0963">Cytoplasm</keyword>
<dbReference type="GO" id="GO:0005737">
    <property type="term" value="C:cytoplasm"/>
    <property type="evidence" value="ECO:0007669"/>
    <property type="project" value="UniProtKB-SubCell"/>
</dbReference>
<comment type="caution">
    <text evidence="10">The sequence shown here is derived from an EMBL/GenBank/DDBJ whole genome shotgun (WGS) entry which is preliminary data.</text>
</comment>
<dbReference type="VEuPathDB" id="FungiDB:CJI97_001229"/>
<evidence type="ECO:0000256" key="9">
    <source>
        <dbReference type="ARBA" id="ARBA00038126"/>
    </source>
</evidence>
<evidence type="ECO:0000313" key="11">
    <source>
        <dbReference type="Proteomes" id="UP000037122"/>
    </source>
</evidence>
<gene>
    <name evidence="10" type="ORF">QG37_06317</name>
</gene>
<proteinExistence type="inferred from homology"/>
<evidence type="ECO:0000256" key="4">
    <source>
        <dbReference type="ARBA" id="ARBA00022490"/>
    </source>
</evidence>
<dbReference type="VEuPathDB" id="FungiDB:QG37_06317"/>
<keyword evidence="5" id="KW-0489">Methyltransferase</keyword>
<keyword evidence="7" id="KW-0949">S-adenosyl-L-methionine</keyword>
<dbReference type="EMBL" id="LGST01000043">
    <property type="protein sequence ID" value="KND97112.1"/>
    <property type="molecule type" value="Genomic_DNA"/>
</dbReference>
<dbReference type="AlphaFoldDB" id="A0A0L0NSH1"/>
<dbReference type="EC" id="2.1.1.85" evidence="3"/>
<comment type="subcellular location">
    <subcellularLocation>
        <location evidence="2">Cytoplasm</location>
    </subcellularLocation>
    <subcellularLocation>
        <location evidence="1">Nucleus</location>
    </subcellularLocation>
</comment>
<dbReference type="VEuPathDB" id="FungiDB:CJJ07_001799"/>
<dbReference type="GO" id="GO:0018064">
    <property type="term" value="F:protein-L-histidine N-tele-methyltransferase activity"/>
    <property type="evidence" value="ECO:0007669"/>
    <property type="project" value="UniProtKB-EC"/>
</dbReference>